<dbReference type="Pfam" id="PF14854">
    <property type="entry name" value="LURAP"/>
    <property type="match status" value="1"/>
</dbReference>
<feature type="compositionally biased region" description="Polar residues" evidence="3">
    <location>
        <begin position="152"/>
        <end position="164"/>
    </location>
</feature>
<keyword evidence="2" id="KW-0175">Coiled coil</keyword>
<evidence type="ECO:0008006" key="6">
    <source>
        <dbReference type="Google" id="ProtNLM"/>
    </source>
</evidence>
<gene>
    <name evidence="4" type="ORF">Pcinc_003061</name>
</gene>
<feature type="compositionally biased region" description="Polar residues" evidence="3">
    <location>
        <begin position="197"/>
        <end position="209"/>
    </location>
</feature>
<dbReference type="Proteomes" id="UP001286313">
    <property type="component" value="Unassembled WGS sequence"/>
</dbReference>
<dbReference type="AlphaFoldDB" id="A0AAE1GI03"/>
<feature type="region of interest" description="Disordered" evidence="3">
    <location>
        <begin position="482"/>
        <end position="532"/>
    </location>
</feature>
<dbReference type="PANTHER" id="PTHR46949:SF1">
    <property type="entry name" value="AT07979P2"/>
    <property type="match status" value="1"/>
</dbReference>
<feature type="compositionally biased region" description="Low complexity" evidence="3">
    <location>
        <begin position="334"/>
        <end position="347"/>
    </location>
</feature>
<feature type="region of interest" description="Disordered" evidence="3">
    <location>
        <begin position="330"/>
        <end position="407"/>
    </location>
</feature>
<sequence length="590" mass="61374">MTSIQGLPPLPKSLSGLLTFTGRQEASNSAKVSSGVGGGGVGVGGVGGGSGVGGGGGVGGSGISGIGGGIGSGGGGIGGVGGGGIGSGGIGGVGIGSGIGVGGGIGSGIGVGGGGISGIGGGIGGIGDRFSPPVRQHTSSECLSPPVKLSTDRYSPTVKSTTLDRFSPPVKPNTERYSPPVKPATERYSPPVKPNTECYSPSVKSNTARYSPPVKPATERYSPPVKPNIERYSPPVKPVRETYSPPVKPNIERYSPPVKPVRETYSPPVKPNTERYSPPVKTVREAYSPTTRTEMACSEQITQSTQHSHYGIGYGASAFEPYYANGTIIQGYTPPRSSPRSHSASPRTQTGGGGMCVGGGGSVKKTTTHSPRSPRASPPVPGSITGNNPRLSPAHVTMPPPLQRRPSNLDSQLAILRREMVGLRQLDMSLLCQLWSLNESIQEVKQLINDRSATALDWGGGGGGGGDTSAEDTDDYYGIPVRRPNPYLHPVPEQYPQLSPSSSESSLEKRLVPQWLEDSDNTESERKPKKKLSSLPRTVVYIMNPRELSQVAQSVLQEQEEQLKNLQTVVVKVEDREREPGGGGDETVQE</sequence>
<feature type="compositionally biased region" description="Gly residues" evidence="3">
    <location>
        <begin position="350"/>
        <end position="362"/>
    </location>
</feature>
<proteinExistence type="inferred from homology"/>
<feature type="region of interest" description="Disordered" evidence="3">
    <location>
        <begin position="134"/>
        <end position="277"/>
    </location>
</feature>
<dbReference type="EMBL" id="JAWQEG010000229">
    <property type="protein sequence ID" value="KAK3893115.1"/>
    <property type="molecule type" value="Genomic_DNA"/>
</dbReference>
<evidence type="ECO:0000313" key="4">
    <source>
        <dbReference type="EMBL" id="KAK3893115.1"/>
    </source>
</evidence>
<organism evidence="4 5">
    <name type="scientific">Petrolisthes cinctipes</name>
    <name type="common">Flat porcelain crab</name>
    <dbReference type="NCBI Taxonomy" id="88211"/>
    <lineage>
        <taxon>Eukaryota</taxon>
        <taxon>Metazoa</taxon>
        <taxon>Ecdysozoa</taxon>
        <taxon>Arthropoda</taxon>
        <taxon>Crustacea</taxon>
        <taxon>Multicrustacea</taxon>
        <taxon>Malacostraca</taxon>
        <taxon>Eumalacostraca</taxon>
        <taxon>Eucarida</taxon>
        <taxon>Decapoda</taxon>
        <taxon>Pleocyemata</taxon>
        <taxon>Anomura</taxon>
        <taxon>Galatheoidea</taxon>
        <taxon>Porcellanidae</taxon>
        <taxon>Petrolisthes</taxon>
    </lineage>
</organism>
<feature type="coiled-coil region" evidence="2">
    <location>
        <begin position="549"/>
        <end position="576"/>
    </location>
</feature>
<dbReference type="PRINTS" id="PR01217">
    <property type="entry name" value="PRICHEXTENSN"/>
</dbReference>
<evidence type="ECO:0000313" key="5">
    <source>
        <dbReference type="Proteomes" id="UP001286313"/>
    </source>
</evidence>
<comment type="caution">
    <text evidence="4">The sequence shown here is derived from an EMBL/GenBank/DDBJ whole genome shotgun (WGS) entry which is preliminary data.</text>
</comment>
<reference evidence="4" key="1">
    <citation type="submission" date="2023-10" db="EMBL/GenBank/DDBJ databases">
        <title>Genome assemblies of two species of porcelain crab, Petrolisthes cinctipes and Petrolisthes manimaculis (Anomura: Porcellanidae).</title>
        <authorList>
            <person name="Angst P."/>
        </authorList>
    </citation>
    <scope>NUCLEOTIDE SEQUENCE</scope>
    <source>
        <strain evidence="4">PB745_01</strain>
        <tissue evidence="4">Gill</tissue>
    </source>
</reference>
<comment type="similarity">
    <text evidence="1">Belongs to the FAM89 family.</text>
</comment>
<evidence type="ECO:0000256" key="2">
    <source>
        <dbReference type="SAM" id="Coils"/>
    </source>
</evidence>
<evidence type="ECO:0000256" key="1">
    <source>
        <dbReference type="ARBA" id="ARBA00038125"/>
    </source>
</evidence>
<keyword evidence="5" id="KW-1185">Reference proteome</keyword>
<name>A0AAE1GI03_PETCI</name>
<dbReference type="PANTHER" id="PTHR46949">
    <property type="entry name" value="LEUCINE REPEAT ADAPTER PROTEIN 25"/>
    <property type="match status" value="1"/>
</dbReference>
<feature type="compositionally biased region" description="Low complexity" evidence="3">
    <location>
        <begin position="492"/>
        <end position="505"/>
    </location>
</feature>
<evidence type="ECO:0000256" key="3">
    <source>
        <dbReference type="SAM" id="MobiDB-lite"/>
    </source>
</evidence>
<accession>A0AAE1GI03</accession>
<dbReference type="InterPro" id="IPR039499">
    <property type="entry name" value="LURA1/LRA25"/>
</dbReference>
<protein>
    <recommendedName>
        <fullName evidence="6">Protein FAM89A</fullName>
    </recommendedName>
</protein>